<organism evidence="1 2">
    <name type="scientific">Zymoseptoria tritici ST99CH_1A5</name>
    <dbReference type="NCBI Taxonomy" id="1276529"/>
    <lineage>
        <taxon>Eukaryota</taxon>
        <taxon>Fungi</taxon>
        <taxon>Dikarya</taxon>
        <taxon>Ascomycota</taxon>
        <taxon>Pezizomycotina</taxon>
        <taxon>Dothideomycetes</taxon>
        <taxon>Dothideomycetidae</taxon>
        <taxon>Mycosphaerellales</taxon>
        <taxon>Mycosphaerellaceae</taxon>
        <taxon>Zymoseptoria</taxon>
    </lineage>
</organism>
<evidence type="ECO:0000313" key="1">
    <source>
        <dbReference type="EMBL" id="SMY19632.1"/>
    </source>
</evidence>
<name>A0A1Y6L562_ZYMTR</name>
<accession>A0A1Y6L562</accession>
<sequence>MAVCCEAMLPWDSSEPVVACCRASPRALRRADDVYPGRSYTETQLQFSSYRSEPRTVAFVRSDHKARAARYRLFSVSQRCPRCLLVPVRDSSLSFARLPSHRAPQTWNPD</sequence>
<dbReference type="AlphaFoldDB" id="A0A1Y6L562"/>
<evidence type="ECO:0000313" key="2">
    <source>
        <dbReference type="Proteomes" id="UP000215453"/>
    </source>
</evidence>
<protein>
    <submittedName>
        <fullName evidence="1">Uncharacterized protein</fullName>
    </submittedName>
</protein>
<gene>
    <name evidence="1" type="ORF">ZT1A5_G1067</name>
</gene>
<reference evidence="1 2" key="1">
    <citation type="submission" date="2016-10" db="EMBL/GenBank/DDBJ databases">
        <authorList>
            <person name="Varghese N."/>
        </authorList>
    </citation>
    <scope>NUCLEOTIDE SEQUENCE [LARGE SCALE GENOMIC DNA]</scope>
</reference>
<dbReference type="Proteomes" id="UP000215453">
    <property type="component" value="Chromosome 1"/>
</dbReference>
<proteinExistence type="predicted"/>
<dbReference type="EMBL" id="LT882676">
    <property type="protein sequence ID" value="SMY19632.1"/>
    <property type="molecule type" value="Genomic_DNA"/>
</dbReference>